<proteinExistence type="predicted"/>
<dbReference type="EMBL" id="JARBHB010000017">
    <property type="protein sequence ID" value="KAJ8866003.1"/>
    <property type="molecule type" value="Genomic_DNA"/>
</dbReference>
<dbReference type="Proteomes" id="UP001159363">
    <property type="component" value="Chromosome 16"/>
</dbReference>
<evidence type="ECO:0000313" key="2">
    <source>
        <dbReference type="EMBL" id="KAJ8866003.1"/>
    </source>
</evidence>
<feature type="region of interest" description="Disordered" evidence="1">
    <location>
        <begin position="845"/>
        <end position="866"/>
    </location>
</feature>
<organism evidence="2 3">
    <name type="scientific">Dryococelus australis</name>
    <dbReference type="NCBI Taxonomy" id="614101"/>
    <lineage>
        <taxon>Eukaryota</taxon>
        <taxon>Metazoa</taxon>
        <taxon>Ecdysozoa</taxon>
        <taxon>Arthropoda</taxon>
        <taxon>Hexapoda</taxon>
        <taxon>Insecta</taxon>
        <taxon>Pterygota</taxon>
        <taxon>Neoptera</taxon>
        <taxon>Polyneoptera</taxon>
        <taxon>Phasmatodea</taxon>
        <taxon>Verophasmatodea</taxon>
        <taxon>Anareolatae</taxon>
        <taxon>Phasmatidae</taxon>
        <taxon>Eurycanthinae</taxon>
        <taxon>Dryococelus</taxon>
    </lineage>
</organism>
<keyword evidence="3" id="KW-1185">Reference proteome</keyword>
<sequence>MGAGMEDVGGEGGGNKGNIIWKFSQITRCEHCRVVSRRRRDSTSARKVRGERERERTDCRRYSSISSLCPTLRRRSSGAVVFLAPNRHVSALIFRYPSRNIRSRDQILTFLPSVDTPKPRERRANYAGTKNYDNLRAARVFPAEITLASHRGEPGSIPGRVTRFSQVGIVPDDAVGWRVFSGISSIPRPFIPALLASYSLRSPSSALKTSLRDFKHLCFVLPLSLDYSFLGHAQDGTNERLAQSRPAAEDNKEEWVVGNVDRSLRHVEVNAITPPPPTYSRHRKRQEEDECSRACPAIESPDLVACVPNVRAHIPSHVGSFFIRSLFESHHSGGSGGVVVRPLASHQGEPGSIPDEVPPPPPRTAARGESCRTRTLIDGSSRRSPVSPSISFRRCSLLAPLHSPRLSRLSMLRAAQITSLTLTFEKSPHAPGNSAPINEHSTTLCPNHVQFTQKGRDLISRQQPIEERSRLERLVWWQHWAQGRLVGRIPKRFRNALCRLAARVPKARRSAQARNEACRQYSWRRVQREKASPSQTATRGDVLRAAAAGLLVRAAEAHHRRDDDGWLEGVALLILAPPPLMRSNPPLKHTHTHTHTHSPYPLSPAIIQPTRPPSQPSENNWSSHCLHPPRRNGFALRHSTTFLNPLPLIDVTCPCEDDPKGLHITYRHFMPLVRTVFDTSWRTLTQSSISAVTADNQCIVDIGICVHKTVESSMQSPVHPSCPSVLSIRPVHPSCPYVLSIRPVHPSYPSVLSIRPVHTSCPSVLSIRSVHPSCPSVSQTSDLQPVRPSRDSTAVCTDLSMSTVRWLSAVTEEGADWATVFQEASNAVCVPTAKAGGKRVIPEKKTPHRQRHRPGTNPFSENPATRPGIEPGFTLEGGEQANRSATEAPNGRAEYVQTGRRHPYRCVELVPQPRGKSCLAPGVVVCVRRGEGVGCREPWKKTAGEEKLYNMRNLTGDRDEVHFEPPKLAVAKLDPRSAAVVDKYSLKILQQYFYIGTNAKLDPGSELGKFELGSWKMLVQPGITLSLLTPKTRFPKFC</sequence>
<reference evidence="2 3" key="1">
    <citation type="submission" date="2023-02" db="EMBL/GenBank/DDBJ databases">
        <title>LHISI_Scaffold_Assembly.</title>
        <authorList>
            <person name="Stuart O.P."/>
            <person name="Cleave R."/>
            <person name="Magrath M.J.L."/>
            <person name="Mikheyev A.S."/>
        </authorList>
    </citation>
    <scope>NUCLEOTIDE SEQUENCE [LARGE SCALE GENOMIC DNA]</scope>
    <source>
        <strain evidence="2">Daus_M_001</strain>
        <tissue evidence="2">Leg muscle</tissue>
    </source>
</reference>
<name>A0ABQ9G0I9_9NEOP</name>
<evidence type="ECO:0000313" key="3">
    <source>
        <dbReference type="Proteomes" id="UP001159363"/>
    </source>
</evidence>
<comment type="caution">
    <text evidence="2">The sequence shown here is derived from an EMBL/GenBank/DDBJ whole genome shotgun (WGS) entry which is preliminary data.</text>
</comment>
<accession>A0ABQ9G0I9</accession>
<protein>
    <submittedName>
        <fullName evidence="2">Uncharacterized protein</fullName>
    </submittedName>
</protein>
<feature type="region of interest" description="Disordered" evidence="1">
    <location>
        <begin position="338"/>
        <end position="388"/>
    </location>
</feature>
<gene>
    <name evidence="2" type="ORF">PR048_033527</name>
</gene>
<evidence type="ECO:0000256" key="1">
    <source>
        <dbReference type="SAM" id="MobiDB-lite"/>
    </source>
</evidence>